<name>A0ABS1V2L1_9PROT</name>
<protein>
    <submittedName>
        <fullName evidence="7">O-antigen ligase family protein</fullName>
    </submittedName>
</protein>
<dbReference type="InterPro" id="IPR051533">
    <property type="entry name" value="WaaL-like"/>
</dbReference>
<evidence type="ECO:0000256" key="1">
    <source>
        <dbReference type="ARBA" id="ARBA00004141"/>
    </source>
</evidence>
<keyword evidence="3 5" id="KW-1133">Transmembrane helix</keyword>
<feature type="transmembrane region" description="Helical" evidence="5">
    <location>
        <begin position="250"/>
        <end position="267"/>
    </location>
</feature>
<comment type="subcellular location">
    <subcellularLocation>
        <location evidence="1">Membrane</location>
        <topology evidence="1">Multi-pass membrane protein</topology>
    </subcellularLocation>
</comment>
<keyword evidence="2 5" id="KW-0812">Transmembrane</keyword>
<sequence>MTNLTSPLAQVLIALLGAVGMLLFALWQPNYLLLSLPLLVGTLGALAMYQYPPAMVALLIVTYGVGLDIQLDGGMLSGSGGATATLGAALVKVVPFALAGLLAIRYGISDAVNWPFLAYTIIATLSIVILPIGRIVSNAEMIRSFVGSTAPFVLAFALAPRRTWTLIIRGTAFVPLISAGVSLLTTVAGLYPAFDTLGRFQGMHTAPFLAGFCSTAIFAATTEYLRGFRLTWLIIGALDLAVLLATQARAPLGAVIIFVLAVFLLSDRKTFPLKRKVDLAMGGGVLGMLVLSPVIAFALQRFMNQGADTSGRDLMWPYFIDAIQARPLFGYGLGAGKLLVNPDDPLIKLLGSTAAHNEYLRLSVDGGIFGCALIFISLILWVWVGTRRIAPGERLILRAGLVGWLVHSGFDNTLIATTSVIMFVFFAAVLARARVEAKMVPQASAERGRHHHRHRRAVGVG</sequence>
<dbReference type="InterPro" id="IPR007016">
    <property type="entry name" value="O-antigen_ligase-rel_domated"/>
</dbReference>
<keyword evidence="7" id="KW-0436">Ligase</keyword>
<gene>
    <name evidence="7" type="ORF">JMJ55_11455</name>
</gene>
<feature type="transmembrane region" description="Helical" evidence="5">
    <location>
        <begin position="116"/>
        <end position="136"/>
    </location>
</feature>
<evidence type="ECO:0000256" key="2">
    <source>
        <dbReference type="ARBA" id="ARBA00022692"/>
    </source>
</evidence>
<dbReference type="Proteomes" id="UP000606490">
    <property type="component" value="Unassembled WGS sequence"/>
</dbReference>
<feature type="transmembrane region" description="Helical" evidence="5">
    <location>
        <begin position="416"/>
        <end position="433"/>
    </location>
</feature>
<dbReference type="PANTHER" id="PTHR37422">
    <property type="entry name" value="TEICHURONIC ACID BIOSYNTHESIS PROTEIN TUAE"/>
    <property type="match status" value="1"/>
</dbReference>
<dbReference type="RefSeq" id="WP_202825689.1">
    <property type="nucleotide sequence ID" value="NZ_JAEUXJ010000004.1"/>
</dbReference>
<evidence type="ECO:0000259" key="6">
    <source>
        <dbReference type="Pfam" id="PF04932"/>
    </source>
</evidence>
<accession>A0ABS1V2L1</accession>
<dbReference type="PANTHER" id="PTHR37422:SF17">
    <property type="entry name" value="O-ANTIGEN LIGASE"/>
    <property type="match status" value="1"/>
</dbReference>
<feature type="transmembrane region" description="Helical" evidence="5">
    <location>
        <begin position="31"/>
        <end position="49"/>
    </location>
</feature>
<feature type="transmembrane region" description="Helical" evidence="5">
    <location>
        <begin position="142"/>
        <end position="160"/>
    </location>
</feature>
<organism evidence="7 8">
    <name type="scientific">Belnapia mucosa</name>
    <dbReference type="NCBI Taxonomy" id="2804532"/>
    <lineage>
        <taxon>Bacteria</taxon>
        <taxon>Pseudomonadati</taxon>
        <taxon>Pseudomonadota</taxon>
        <taxon>Alphaproteobacteria</taxon>
        <taxon>Acetobacterales</taxon>
        <taxon>Roseomonadaceae</taxon>
        <taxon>Belnapia</taxon>
    </lineage>
</organism>
<feature type="transmembrane region" description="Helical" evidence="5">
    <location>
        <begin position="366"/>
        <end position="383"/>
    </location>
</feature>
<dbReference type="Pfam" id="PF04932">
    <property type="entry name" value="Wzy_C"/>
    <property type="match status" value="1"/>
</dbReference>
<reference evidence="7 8" key="1">
    <citation type="submission" date="2021-01" db="EMBL/GenBank/DDBJ databases">
        <title>Belnapia mucosa sp. nov. and Belnapia arida sp. nov., isolated from the Tabernas Desert (Almeria, Spain).</title>
        <authorList>
            <person name="Molina-Menor E."/>
            <person name="Vidal-Verdu A."/>
            <person name="Calonge A."/>
            <person name="Satari L."/>
            <person name="Pereto Magraner J."/>
            <person name="Porcar Miralles M."/>
        </authorList>
    </citation>
    <scope>NUCLEOTIDE SEQUENCE [LARGE SCALE GENOMIC DNA]</scope>
    <source>
        <strain evidence="7 8">T6</strain>
    </source>
</reference>
<proteinExistence type="predicted"/>
<keyword evidence="8" id="KW-1185">Reference proteome</keyword>
<feature type="transmembrane region" description="Helical" evidence="5">
    <location>
        <begin position="172"/>
        <end position="194"/>
    </location>
</feature>
<feature type="domain" description="O-antigen ligase-related" evidence="6">
    <location>
        <begin position="237"/>
        <end position="375"/>
    </location>
</feature>
<comment type="caution">
    <text evidence="7">The sequence shown here is derived from an EMBL/GenBank/DDBJ whole genome shotgun (WGS) entry which is preliminary data.</text>
</comment>
<feature type="transmembrane region" description="Helical" evidence="5">
    <location>
        <begin position="279"/>
        <end position="299"/>
    </location>
</feature>
<dbReference type="GO" id="GO:0016874">
    <property type="term" value="F:ligase activity"/>
    <property type="evidence" value="ECO:0007669"/>
    <property type="project" value="UniProtKB-KW"/>
</dbReference>
<feature type="transmembrane region" description="Helical" evidence="5">
    <location>
        <begin position="82"/>
        <end position="104"/>
    </location>
</feature>
<evidence type="ECO:0000256" key="5">
    <source>
        <dbReference type="SAM" id="Phobius"/>
    </source>
</evidence>
<evidence type="ECO:0000313" key="7">
    <source>
        <dbReference type="EMBL" id="MBL6455942.1"/>
    </source>
</evidence>
<evidence type="ECO:0000256" key="4">
    <source>
        <dbReference type="ARBA" id="ARBA00023136"/>
    </source>
</evidence>
<keyword evidence="4 5" id="KW-0472">Membrane</keyword>
<dbReference type="EMBL" id="JAEUXJ010000004">
    <property type="protein sequence ID" value="MBL6455942.1"/>
    <property type="molecule type" value="Genomic_DNA"/>
</dbReference>
<evidence type="ECO:0000256" key="3">
    <source>
        <dbReference type="ARBA" id="ARBA00022989"/>
    </source>
</evidence>
<evidence type="ECO:0000313" key="8">
    <source>
        <dbReference type="Proteomes" id="UP000606490"/>
    </source>
</evidence>
<feature type="transmembrane region" description="Helical" evidence="5">
    <location>
        <begin position="200"/>
        <end position="220"/>
    </location>
</feature>
<feature type="transmembrane region" description="Helical" evidence="5">
    <location>
        <begin position="7"/>
        <end position="25"/>
    </location>
</feature>